<dbReference type="FunFam" id="2.40.420.20:FF:000001">
    <property type="entry name" value="Efflux RND transporter periplasmic adaptor subunit"/>
    <property type="match status" value="1"/>
</dbReference>
<dbReference type="SUPFAM" id="SSF111369">
    <property type="entry name" value="HlyD-like secretion proteins"/>
    <property type="match status" value="1"/>
</dbReference>
<dbReference type="EMBL" id="BMDI01000002">
    <property type="protein sequence ID" value="GGI20308.1"/>
    <property type="molecule type" value="Genomic_DNA"/>
</dbReference>
<dbReference type="PROSITE" id="PS51257">
    <property type="entry name" value="PROKAR_LIPOPROTEIN"/>
    <property type="match status" value="1"/>
</dbReference>
<dbReference type="Gene3D" id="1.10.287.470">
    <property type="entry name" value="Helix hairpin bin"/>
    <property type="match status" value="1"/>
</dbReference>
<feature type="signal peptide" evidence="4">
    <location>
        <begin position="1"/>
        <end position="31"/>
    </location>
</feature>
<dbReference type="Gene3D" id="2.40.30.170">
    <property type="match status" value="1"/>
</dbReference>
<name>A0A8J3ARS4_9BURK</name>
<comment type="subcellular location">
    <subcellularLocation>
        <location evidence="1">Cell envelope</location>
    </subcellularLocation>
</comment>
<dbReference type="Pfam" id="PF25917">
    <property type="entry name" value="BSH_RND"/>
    <property type="match status" value="1"/>
</dbReference>
<evidence type="ECO:0000256" key="2">
    <source>
        <dbReference type="ARBA" id="ARBA00009477"/>
    </source>
</evidence>
<dbReference type="PANTHER" id="PTHR30158">
    <property type="entry name" value="ACRA/E-RELATED COMPONENT OF DRUG EFFLUX TRANSPORTER"/>
    <property type="match status" value="1"/>
</dbReference>
<dbReference type="Pfam" id="PF25876">
    <property type="entry name" value="HH_MFP_RND"/>
    <property type="match status" value="1"/>
</dbReference>
<sequence>MSSLPRLTRISASLFLIFALAACGKKNEAPAAPPPTEVSVITINAAPLAVTNELPARLESSRIAEVRARVAGIVLKRNFREGADVKAGELLYQIDPAQFQANYNSADAAVQRAEATLLQAEMTAKRYKPLVETNAVSKLEYDNVVATEKQATADLVSAKAARETARLSLGYANVTSPISGRIGRALVTEGALVGQNEATPLAVVQQIDPIYVNMTQSSTEVLRLQRAMAAGQLKSAGKDQVKITLVTEDGQVYPHPGKLLFSDLTVDETSGAVSLRAEFSNPERTLLPGMYVRARVEQAVNDAAITVPQQAVTQTPGGSAVMVVGEDNKVTSRLVKTGSSNNNNWVIESGLKSGERVIVEGLQKVQPGATVKPVPWKKAANVTDAAAPEAAAPATPAAAETKQPAANAPASQKAEQPQSK</sequence>
<dbReference type="GO" id="GO:0030313">
    <property type="term" value="C:cell envelope"/>
    <property type="evidence" value="ECO:0007669"/>
    <property type="project" value="UniProtKB-SubCell"/>
</dbReference>
<evidence type="ECO:0000256" key="1">
    <source>
        <dbReference type="ARBA" id="ARBA00004196"/>
    </source>
</evidence>
<feature type="region of interest" description="Disordered" evidence="3">
    <location>
        <begin position="380"/>
        <end position="420"/>
    </location>
</feature>
<evidence type="ECO:0000259" key="7">
    <source>
        <dbReference type="Pfam" id="PF25944"/>
    </source>
</evidence>
<comment type="caution">
    <text evidence="9">The sequence shown here is derived from an EMBL/GenBank/DDBJ whole genome shotgun (WGS) entry which is preliminary data.</text>
</comment>
<evidence type="ECO:0000259" key="6">
    <source>
        <dbReference type="Pfam" id="PF25917"/>
    </source>
</evidence>
<dbReference type="Pfam" id="PF25944">
    <property type="entry name" value="Beta-barrel_RND"/>
    <property type="match status" value="1"/>
</dbReference>
<keyword evidence="10" id="KW-1185">Reference proteome</keyword>
<comment type="similarity">
    <text evidence="2">Belongs to the membrane fusion protein (MFP) (TC 8.A.1) family.</text>
</comment>
<evidence type="ECO:0000259" key="5">
    <source>
        <dbReference type="Pfam" id="PF25876"/>
    </source>
</evidence>
<feature type="domain" description="Multidrug resistance protein MdtA-like barrel-sandwich hybrid" evidence="6">
    <location>
        <begin position="62"/>
        <end position="205"/>
    </location>
</feature>
<evidence type="ECO:0000256" key="3">
    <source>
        <dbReference type="SAM" id="MobiDB-lite"/>
    </source>
</evidence>
<dbReference type="Gene3D" id="2.40.420.20">
    <property type="match status" value="1"/>
</dbReference>
<dbReference type="Proteomes" id="UP000642180">
    <property type="component" value="Unassembled WGS sequence"/>
</dbReference>
<dbReference type="AlphaFoldDB" id="A0A8J3ARS4"/>
<dbReference type="PANTHER" id="PTHR30158:SF3">
    <property type="entry name" value="MULTIDRUG EFFLUX PUMP SUBUNIT ACRA-RELATED"/>
    <property type="match status" value="1"/>
</dbReference>
<dbReference type="InterPro" id="IPR058626">
    <property type="entry name" value="MdtA-like_b-barrel"/>
</dbReference>
<accession>A0A8J3ARS4</accession>
<evidence type="ECO:0000256" key="4">
    <source>
        <dbReference type="SAM" id="SignalP"/>
    </source>
</evidence>
<feature type="domain" description="Multidrug resistance protein MdtA-like beta-barrel" evidence="7">
    <location>
        <begin position="209"/>
        <end position="298"/>
    </location>
</feature>
<feature type="compositionally biased region" description="Low complexity" evidence="3">
    <location>
        <begin position="380"/>
        <end position="410"/>
    </location>
</feature>
<feature type="domain" description="Multidrug resistance protein MdtA-like alpha-helical hairpin" evidence="5">
    <location>
        <begin position="103"/>
        <end position="172"/>
    </location>
</feature>
<dbReference type="RefSeq" id="WP_308632728.1">
    <property type="nucleotide sequence ID" value="NZ_BMDI01000002.1"/>
</dbReference>
<feature type="domain" description="Multidrug resistance protein MdtA-like C-terminal permuted SH3" evidence="8">
    <location>
        <begin position="304"/>
        <end position="364"/>
    </location>
</feature>
<reference evidence="10" key="1">
    <citation type="journal article" date="2019" name="Int. J. Syst. Evol. Microbiol.">
        <title>The Global Catalogue of Microorganisms (GCM) 10K type strain sequencing project: providing services to taxonomists for standard genome sequencing and annotation.</title>
        <authorList>
            <consortium name="The Broad Institute Genomics Platform"/>
            <consortium name="The Broad Institute Genome Sequencing Center for Infectious Disease"/>
            <person name="Wu L."/>
            <person name="Ma J."/>
        </authorList>
    </citation>
    <scope>NUCLEOTIDE SEQUENCE [LARGE SCALE GENOMIC DNA]</scope>
    <source>
        <strain evidence="10">CCM 2767</strain>
    </source>
</reference>
<gene>
    <name evidence="9" type="ORF">GCM10008066_23380</name>
</gene>
<dbReference type="GO" id="GO:0005886">
    <property type="term" value="C:plasma membrane"/>
    <property type="evidence" value="ECO:0007669"/>
    <property type="project" value="TreeGrafter"/>
</dbReference>
<protein>
    <submittedName>
        <fullName evidence="9">MexX family efflux pump subunit</fullName>
    </submittedName>
</protein>
<feature type="chain" id="PRO_5035156230" evidence="4">
    <location>
        <begin position="32"/>
        <end position="420"/>
    </location>
</feature>
<dbReference type="Pfam" id="PF25967">
    <property type="entry name" value="RND-MFP_C"/>
    <property type="match status" value="1"/>
</dbReference>
<dbReference type="Gene3D" id="2.40.50.100">
    <property type="match status" value="1"/>
</dbReference>
<dbReference type="InterPro" id="IPR006143">
    <property type="entry name" value="RND_pump_MFP"/>
</dbReference>
<evidence type="ECO:0000313" key="9">
    <source>
        <dbReference type="EMBL" id="GGI20308.1"/>
    </source>
</evidence>
<evidence type="ECO:0000259" key="8">
    <source>
        <dbReference type="Pfam" id="PF25967"/>
    </source>
</evidence>
<proteinExistence type="inferred from homology"/>
<dbReference type="GO" id="GO:0022857">
    <property type="term" value="F:transmembrane transporter activity"/>
    <property type="evidence" value="ECO:0007669"/>
    <property type="project" value="InterPro"/>
</dbReference>
<evidence type="ECO:0000313" key="10">
    <source>
        <dbReference type="Proteomes" id="UP000642180"/>
    </source>
</evidence>
<dbReference type="InterPro" id="IPR058624">
    <property type="entry name" value="MdtA-like_HH"/>
</dbReference>
<dbReference type="InterPro" id="IPR058627">
    <property type="entry name" value="MdtA-like_C"/>
</dbReference>
<organism evidence="9 10">
    <name type="scientific">Oxalicibacterium faecigallinarum</name>
    <dbReference type="NCBI Taxonomy" id="573741"/>
    <lineage>
        <taxon>Bacteria</taxon>
        <taxon>Pseudomonadati</taxon>
        <taxon>Pseudomonadota</taxon>
        <taxon>Betaproteobacteria</taxon>
        <taxon>Burkholderiales</taxon>
        <taxon>Oxalobacteraceae</taxon>
        <taxon>Oxalicibacterium</taxon>
    </lineage>
</organism>
<dbReference type="GO" id="GO:0046677">
    <property type="term" value="P:response to antibiotic"/>
    <property type="evidence" value="ECO:0007669"/>
    <property type="project" value="TreeGrafter"/>
</dbReference>
<dbReference type="NCBIfam" id="TIGR01730">
    <property type="entry name" value="RND_mfp"/>
    <property type="match status" value="1"/>
</dbReference>
<keyword evidence="4" id="KW-0732">Signal</keyword>
<dbReference type="InterPro" id="IPR058625">
    <property type="entry name" value="MdtA-like_BSH"/>
</dbReference>